<feature type="transmembrane region" description="Helical" evidence="6">
    <location>
        <begin position="303"/>
        <end position="329"/>
    </location>
</feature>
<keyword evidence="5 6" id="KW-0472">Membrane</keyword>
<dbReference type="EMBL" id="JADJOT010000002">
    <property type="protein sequence ID" value="MBK7952913.1"/>
    <property type="molecule type" value="Genomic_DNA"/>
</dbReference>
<dbReference type="Proteomes" id="UP000706151">
    <property type="component" value="Unassembled WGS sequence"/>
</dbReference>
<feature type="transmembrane region" description="Helical" evidence="6">
    <location>
        <begin position="62"/>
        <end position="84"/>
    </location>
</feature>
<dbReference type="GO" id="GO:0016020">
    <property type="term" value="C:membrane"/>
    <property type="evidence" value="ECO:0007669"/>
    <property type="project" value="UniProtKB-SubCell"/>
</dbReference>
<evidence type="ECO:0000256" key="4">
    <source>
        <dbReference type="ARBA" id="ARBA00022989"/>
    </source>
</evidence>
<dbReference type="AlphaFoldDB" id="A0A935T4P6"/>
<keyword evidence="4 6" id="KW-1133">Transmembrane helix</keyword>
<dbReference type="PANTHER" id="PTHR21716:SF64">
    <property type="entry name" value="AI-2 TRANSPORT PROTEIN TQSA"/>
    <property type="match status" value="1"/>
</dbReference>
<feature type="transmembrane region" description="Helical" evidence="6">
    <location>
        <begin position="265"/>
        <end position="283"/>
    </location>
</feature>
<evidence type="ECO:0000256" key="1">
    <source>
        <dbReference type="ARBA" id="ARBA00004141"/>
    </source>
</evidence>
<evidence type="ECO:0000256" key="2">
    <source>
        <dbReference type="ARBA" id="ARBA00009773"/>
    </source>
</evidence>
<evidence type="ECO:0000256" key="5">
    <source>
        <dbReference type="ARBA" id="ARBA00023136"/>
    </source>
</evidence>
<comment type="subcellular location">
    <subcellularLocation>
        <location evidence="1">Membrane</location>
        <topology evidence="1">Multi-pass membrane protein</topology>
    </subcellularLocation>
</comment>
<feature type="transmembrane region" description="Helical" evidence="6">
    <location>
        <begin position="7"/>
        <end position="23"/>
    </location>
</feature>
<dbReference type="InterPro" id="IPR002549">
    <property type="entry name" value="AI-2E-like"/>
</dbReference>
<feature type="transmembrane region" description="Helical" evidence="6">
    <location>
        <begin position="136"/>
        <end position="163"/>
    </location>
</feature>
<feature type="transmembrane region" description="Helical" evidence="6">
    <location>
        <begin position="29"/>
        <end position="50"/>
    </location>
</feature>
<keyword evidence="3 6" id="KW-0812">Transmembrane</keyword>
<reference evidence="7 8" key="1">
    <citation type="submission" date="2020-10" db="EMBL/GenBank/DDBJ databases">
        <title>Connecting structure to function with the recovery of over 1000 high-quality activated sludge metagenome-assembled genomes encoding full-length rRNA genes using long-read sequencing.</title>
        <authorList>
            <person name="Singleton C.M."/>
            <person name="Petriglieri F."/>
            <person name="Kristensen J.M."/>
            <person name="Kirkegaard R.H."/>
            <person name="Michaelsen T.Y."/>
            <person name="Andersen M.H."/>
            <person name="Karst S.M."/>
            <person name="Dueholm M.S."/>
            <person name="Nielsen P.H."/>
            <person name="Albertsen M."/>
        </authorList>
    </citation>
    <scope>NUCLEOTIDE SEQUENCE [LARGE SCALE GENOMIC DNA]</scope>
    <source>
        <strain evidence="7">Fred_18-Q3-R57-64_BAT3C.720</strain>
    </source>
</reference>
<evidence type="ECO:0000256" key="3">
    <source>
        <dbReference type="ARBA" id="ARBA00022692"/>
    </source>
</evidence>
<dbReference type="Pfam" id="PF01594">
    <property type="entry name" value="AI-2E_transport"/>
    <property type="match status" value="1"/>
</dbReference>
<comment type="caution">
    <text evidence="7">The sequence shown here is derived from an EMBL/GenBank/DDBJ whole genome shotgun (WGS) entry which is preliminary data.</text>
</comment>
<proteinExistence type="inferred from homology"/>
<evidence type="ECO:0000313" key="8">
    <source>
        <dbReference type="Proteomes" id="UP000706151"/>
    </source>
</evidence>
<dbReference type="PANTHER" id="PTHR21716">
    <property type="entry name" value="TRANSMEMBRANE PROTEIN"/>
    <property type="match status" value="1"/>
</dbReference>
<protein>
    <submittedName>
        <fullName evidence="7">AI-2E family transporter</fullName>
    </submittedName>
</protein>
<sequence>MHQRLQTVVYGAVLAVICSRVLYLGKEVLVPIVFGILLVYAIVGLARAMCRVPYLGRLLPLQARYIVAVLVIALGLLVTVYLVIANRQQVLALAPQYQQSLLAAIQKLAVYFRIESEPTWATLRQDILTQINIQKLIGWMLSSVSSLVVTFIVAVLYATFLLIEQRSFAAKLANISTDRRQVERVREIMAEINARVGSYLALKTFLGILLGAISWAVMAFIGLEFAALWAVLIALLNYIPYVGSFLGVLLPVTMSIVQFGNPSDVFAVLLPLTVVQFLIGNFLDPYLMGNSLNLSPFAILVSLAIWSELWGIAGAFLAVPITAILAIFFSEFAATRPLAVLLSRDGRL</sequence>
<feature type="transmembrane region" description="Helical" evidence="6">
    <location>
        <begin position="227"/>
        <end position="253"/>
    </location>
</feature>
<feature type="transmembrane region" description="Helical" evidence="6">
    <location>
        <begin position="199"/>
        <end position="221"/>
    </location>
</feature>
<dbReference type="GO" id="GO:0055085">
    <property type="term" value="P:transmembrane transport"/>
    <property type="evidence" value="ECO:0007669"/>
    <property type="project" value="TreeGrafter"/>
</dbReference>
<name>A0A935T4P6_9PROT</name>
<organism evidence="7 8">
    <name type="scientific">Candidatus Accumulibacter affinis</name>
    <dbReference type="NCBI Taxonomy" id="2954384"/>
    <lineage>
        <taxon>Bacteria</taxon>
        <taxon>Pseudomonadati</taxon>
        <taxon>Pseudomonadota</taxon>
        <taxon>Betaproteobacteria</taxon>
        <taxon>Candidatus Accumulibacter</taxon>
    </lineage>
</organism>
<evidence type="ECO:0000313" key="7">
    <source>
        <dbReference type="EMBL" id="MBK7952913.1"/>
    </source>
</evidence>
<accession>A0A935T4P6</accession>
<evidence type="ECO:0000256" key="6">
    <source>
        <dbReference type="SAM" id="Phobius"/>
    </source>
</evidence>
<comment type="similarity">
    <text evidence="2">Belongs to the autoinducer-2 exporter (AI-2E) (TC 2.A.86) family.</text>
</comment>
<gene>
    <name evidence="7" type="ORF">IPK02_02485</name>
</gene>